<dbReference type="RefSeq" id="WP_301198731.1">
    <property type="nucleotide sequence ID" value="NZ_JAPDPI010000010.1"/>
</dbReference>
<organism evidence="2 3">
    <name type="scientific">Plebeiibacterium marinum</name>
    <dbReference type="NCBI Taxonomy" id="2992111"/>
    <lineage>
        <taxon>Bacteria</taxon>
        <taxon>Pseudomonadati</taxon>
        <taxon>Bacteroidota</taxon>
        <taxon>Bacteroidia</taxon>
        <taxon>Marinilabiliales</taxon>
        <taxon>Marinilabiliaceae</taxon>
        <taxon>Plebeiibacterium</taxon>
    </lineage>
</organism>
<protein>
    <submittedName>
        <fullName evidence="2">T9SS type A sorting domain-containing protein</fullName>
    </submittedName>
</protein>
<reference evidence="2" key="1">
    <citation type="submission" date="2022-10" db="EMBL/GenBank/DDBJ databases">
        <authorList>
            <person name="Yu W.X."/>
        </authorList>
    </citation>
    <scope>NUCLEOTIDE SEQUENCE</scope>
    <source>
        <strain evidence="2">D04</strain>
    </source>
</reference>
<gene>
    <name evidence="2" type="ORF">OM074_06955</name>
</gene>
<dbReference type="InterPro" id="IPR026444">
    <property type="entry name" value="Secre_tail"/>
</dbReference>
<feature type="signal peptide" evidence="1">
    <location>
        <begin position="1"/>
        <end position="24"/>
    </location>
</feature>
<name>A0AAE3SKD1_9BACT</name>
<accession>A0AAE3SKD1</accession>
<proteinExistence type="predicted"/>
<dbReference type="AlphaFoldDB" id="A0AAE3SKD1"/>
<feature type="chain" id="PRO_5042128574" evidence="1">
    <location>
        <begin position="25"/>
        <end position="322"/>
    </location>
</feature>
<evidence type="ECO:0000313" key="3">
    <source>
        <dbReference type="Proteomes" id="UP001207408"/>
    </source>
</evidence>
<evidence type="ECO:0000313" key="2">
    <source>
        <dbReference type="EMBL" id="MCW3805360.1"/>
    </source>
</evidence>
<keyword evidence="3" id="KW-1185">Reference proteome</keyword>
<comment type="caution">
    <text evidence="2">The sequence shown here is derived from an EMBL/GenBank/DDBJ whole genome shotgun (WGS) entry which is preliminary data.</text>
</comment>
<dbReference type="NCBIfam" id="TIGR04183">
    <property type="entry name" value="Por_Secre_tail"/>
    <property type="match status" value="1"/>
</dbReference>
<dbReference type="Proteomes" id="UP001207408">
    <property type="component" value="Unassembled WGS sequence"/>
</dbReference>
<keyword evidence="1" id="KW-0732">Signal</keyword>
<sequence length="322" mass="35665">MKKTHVLCMQWVLVLSFLPLLCTAQNLWTGSLVIGNWDNYQSIDAIEFNNAHVGDILQITATNIDMSSAQLSLNNGSWVDLAGSGMVNLRTESYNFVITSVMLAELQSNGVLVRGKNYTLTSVDIFPGEGNYEVQNAIWLGETVIGNWEGYQAISAGSFLNSQEGNLLRVKVKDVGENAQGHLSNSSWGDLIDAEAYVDLSGLSYYEFTITPPMLAELKANGILVRGANYTVEGVYIIDPLATRTDLNKEVSRVSICVKDKQLFLRNLPTKGVVHIYNLNGDKIWENVISDSFRSISLQNNGIYIVEVRSENNRCINKIVVE</sequence>
<dbReference type="EMBL" id="JAPDPI010000010">
    <property type="protein sequence ID" value="MCW3805360.1"/>
    <property type="molecule type" value="Genomic_DNA"/>
</dbReference>
<evidence type="ECO:0000256" key="1">
    <source>
        <dbReference type="SAM" id="SignalP"/>
    </source>
</evidence>